<dbReference type="Pfam" id="PF14301">
    <property type="entry name" value="DUF4376"/>
    <property type="match status" value="1"/>
</dbReference>
<evidence type="ECO:0000313" key="3">
    <source>
        <dbReference type="Proteomes" id="UP001527882"/>
    </source>
</evidence>
<sequence>MSVQYYANPDTNGNIIGFYGDDIWDVTKIPTTAVKITQAQWLDAIVNQGKYVIQSGSLSLAATPTMAQQLTTAQTQKIAELNDKCKQTILGGFTSTVSGVSYQFSYDAEAQSNFTKAGRAFDKAIITSIKWTAYDSTGNVVRLTLDAPTFDSVFKDSLAHLNTQLSKFRDTLQPQVMACTTVAQVQAISW</sequence>
<feature type="domain" description="DUF4376" evidence="1">
    <location>
        <begin position="73"/>
        <end position="185"/>
    </location>
</feature>
<gene>
    <name evidence="2" type="ORF">O9H85_08105</name>
</gene>
<name>A0ABT4Q6R4_9BACL</name>
<proteinExistence type="predicted"/>
<protein>
    <recommendedName>
        <fullName evidence="1">DUF4376 domain-containing protein</fullName>
    </recommendedName>
</protein>
<dbReference type="EMBL" id="JAQAGZ010000004">
    <property type="protein sequence ID" value="MCZ8512395.1"/>
    <property type="molecule type" value="Genomic_DNA"/>
</dbReference>
<keyword evidence="3" id="KW-1185">Reference proteome</keyword>
<comment type="caution">
    <text evidence="2">The sequence shown here is derived from an EMBL/GenBank/DDBJ whole genome shotgun (WGS) entry which is preliminary data.</text>
</comment>
<dbReference type="InterPro" id="IPR025484">
    <property type="entry name" value="DUF4376"/>
</dbReference>
<reference evidence="2 3" key="1">
    <citation type="submission" date="2022-12" db="EMBL/GenBank/DDBJ databases">
        <title>Draft genome sequence of Paenibacillus sp. dW9.</title>
        <authorList>
            <person name="Choi E.-W."/>
            <person name="Kim D.-U."/>
        </authorList>
    </citation>
    <scope>NUCLEOTIDE SEQUENCE [LARGE SCALE GENOMIC DNA]</scope>
    <source>
        <strain evidence="3">dW9</strain>
    </source>
</reference>
<evidence type="ECO:0000313" key="2">
    <source>
        <dbReference type="EMBL" id="MCZ8512395.1"/>
    </source>
</evidence>
<evidence type="ECO:0000259" key="1">
    <source>
        <dbReference type="Pfam" id="PF14301"/>
    </source>
</evidence>
<dbReference type="Proteomes" id="UP001527882">
    <property type="component" value="Unassembled WGS sequence"/>
</dbReference>
<dbReference type="RefSeq" id="WP_269880818.1">
    <property type="nucleotide sequence ID" value="NZ_JAQAGZ010000004.1"/>
</dbReference>
<accession>A0ABT4Q6R4</accession>
<organism evidence="2 3">
    <name type="scientific">Paenibacillus gyeongsangnamensis</name>
    <dbReference type="NCBI Taxonomy" id="3388067"/>
    <lineage>
        <taxon>Bacteria</taxon>
        <taxon>Bacillati</taxon>
        <taxon>Bacillota</taxon>
        <taxon>Bacilli</taxon>
        <taxon>Bacillales</taxon>
        <taxon>Paenibacillaceae</taxon>
        <taxon>Paenibacillus</taxon>
    </lineage>
</organism>